<dbReference type="AlphaFoldDB" id="E5AEZ8"/>
<reference evidence="2" key="1">
    <citation type="journal article" date="2011" name="Nat. Commun.">
        <title>Effector diversification within compartments of the Leptosphaeria maculans genome affected by Repeat-Induced Point mutations.</title>
        <authorList>
            <person name="Rouxel T."/>
            <person name="Grandaubert J."/>
            <person name="Hane J.K."/>
            <person name="Hoede C."/>
            <person name="van de Wouw A.P."/>
            <person name="Couloux A."/>
            <person name="Dominguez V."/>
            <person name="Anthouard V."/>
            <person name="Bally P."/>
            <person name="Bourras S."/>
            <person name="Cozijnsen A.J."/>
            <person name="Ciuffetti L.M."/>
            <person name="Degrave A."/>
            <person name="Dilmaghani A."/>
            <person name="Duret L."/>
            <person name="Fudal I."/>
            <person name="Goodwin S.B."/>
            <person name="Gout L."/>
            <person name="Glaser N."/>
            <person name="Linglin J."/>
            <person name="Kema G.H.J."/>
            <person name="Lapalu N."/>
            <person name="Lawrence C.B."/>
            <person name="May K."/>
            <person name="Meyer M."/>
            <person name="Ollivier B."/>
            <person name="Poulain J."/>
            <person name="Schoch C.L."/>
            <person name="Simon A."/>
            <person name="Spatafora J.W."/>
            <person name="Stachowiak A."/>
            <person name="Turgeon B.G."/>
            <person name="Tyler B.M."/>
            <person name="Vincent D."/>
            <person name="Weissenbach J."/>
            <person name="Amselem J."/>
            <person name="Quesneville H."/>
            <person name="Oliver R.P."/>
            <person name="Wincker P."/>
            <person name="Balesdent M.-H."/>
            <person name="Howlett B.J."/>
        </authorList>
    </citation>
    <scope>NUCLEOTIDE SEQUENCE [LARGE SCALE GENOMIC DNA]</scope>
    <source>
        <strain evidence="2">JN3 / isolate v23.1.3 / race Av1-4-5-6-7-8</strain>
    </source>
</reference>
<sequence length="107" mass="12350">MLNASLSNAEYEKQRIMTFDFIYKRLQIIRQLLSSDSTQLLRSCSGFSDESPGWRWTNDEPQTGFTTLPGMEMTEFANQTEGMSRHPRLDNEHVLELFCCIGRPALL</sequence>
<proteinExistence type="predicted"/>
<accession>E5AEZ8</accession>
<evidence type="ECO:0000313" key="2">
    <source>
        <dbReference type="Proteomes" id="UP000002668"/>
    </source>
</evidence>
<organism evidence="1 2">
    <name type="scientific">Leptosphaeria maculans (strain JN3 / isolate v23.1.3 / race Av1-4-5-6-7-8)</name>
    <name type="common">Blackleg fungus</name>
    <name type="synonym">Phoma lingam</name>
    <dbReference type="NCBI Taxonomy" id="985895"/>
    <lineage>
        <taxon>Eukaryota</taxon>
        <taxon>Fungi</taxon>
        <taxon>Dikarya</taxon>
        <taxon>Ascomycota</taxon>
        <taxon>Pezizomycotina</taxon>
        <taxon>Dothideomycetes</taxon>
        <taxon>Pleosporomycetidae</taxon>
        <taxon>Pleosporales</taxon>
        <taxon>Pleosporineae</taxon>
        <taxon>Leptosphaeriaceae</taxon>
        <taxon>Plenodomus</taxon>
        <taxon>Plenodomus lingam/Leptosphaeria maculans species complex</taxon>
    </lineage>
</organism>
<keyword evidence="2" id="KW-1185">Reference proteome</keyword>
<name>E5AEZ8_LEPMJ</name>
<dbReference type="VEuPathDB" id="FungiDB:LEMA_P005740.1"/>
<dbReference type="InParanoid" id="E5AEZ8"/>
<dbReference type="HOGENOM" id="CLU_2210522_0_0_1"/>
<dbReference type="Proteomes" id="UP000002668">
    <property type="component" value="Genome"/>
</dbReference>
<dbReference type="EMBL" id="FP929139">
    <property type="protein sequence ID" value="CBY01787.1"/>
    <property type="molecule type" value="Genomic_DNA"/>
</dbReference>
<evidence type="ECO:0000313" key="1">
    <source>
        <dbReference type="EMBL" id="CBY01787.1"/>
    </source>
</evidence>
<protein>
    <submittedName>
        <fullName evidence="1">Predicted protein</fullName>
    </submittedName>
</protein>
<gene>
    <name evidence="1" type="ORF">LEMA_P005740.1</name>
</gene>